<dbReference type="AlphaFoldDB" id="A0A4U1L1X5"/>
<proteinExistence type="predicted"/>
<organism evidence="2 3">
    <name type="scientific">Sphingomonas baiyangensis</name>
    <dbReference type="NCBI Taxonomy" id="2572576"/>
    <lineage>
        <taxon>Bacteria</taxon>
        <taxon>Pseudomonadati</taxon>
        <taxon>Pseudomonadota</taxon>
        <taxon>Alphaproteobacteria</taxon>
        <taxon>Sphingomonadales</taxon>
        <taxon>Sphingomonadaceae</taxon>
        <taxon>Sphingomonas</taxon>
    </lineage>
</organism>
<evidence type="ECO:0000313" key="3">
    <source>
        <dbReference type="Proteomes" id="UP000309138"/>
    </source>
</evidence>
<keyword evidence="3" id="KW-1185">Reference proteome</keyword>
<reference evidence="2 3" key="1">
    <citation type="submission" date="2019-04" db="EMBL/GenBank/DDBJ databases">
        <authorList>
            <person name="Yang Y."/>
            <person name="Wei D."/>
        </authorList>
    </citation>
    <scope>NUCLEOTIDE SEQUENCE [LARGE SCALE GENOMIC DNA]</scope>
    <source>
        <strain evidence="2 3">L-1-4w-11</strain>
    </source>
</reference>
<feature type="transmembrane region" description="Helical" evidence="1">
    <location>
        <begin position="90"/>
        <end position="108"/>
    </location>
</feature>
<feature type="transmembrane region" description="Helical" evidence="1">
    <location>
        <begin position="244"/>
        <end position="266"/>
    </location>
</feature>
<evidence type="ECO:0008006" key="4">
    <source>
        <dbReference type="Google" id="ProtNLM"/>
    </source>
</evidence>
<feature type="transmembrane region" description="Helical" evidence="1">
    <location>
        <begin position="114"/>
        <end position="133"/>
    </location>
</feature>
<keyword evidence="1" id="KW-0472">Membrane</keyword>
<feature type="transmembrane region" description="Helical" evidence="1">
    <location>
        <begin position="377"/>
        <end position="396"/>
    </location>
</feature>
<name>A0A4U1L1X5_9SPHN</name>
<accession>A0A4U1L1X5</accession>
<feature type="transmembrane region" description="Helical" evidence="1">
    <location>
        <begin position="342"/>
        <end position="365"/>
    </location>
</feature>
<feature type="transmembrane region" description="Helical" evidence="1">
    <location>
        <begin position="61"/>
        <end position="78"/>
    </location>
</feature>
<sequence length="414" mass="45959">MHLTAHERLERAAQGMRPALRAPARMKAARAPSDRLGLLAVLTIGAYLFAKQFYFFSGGSIQPADGLITAMALFVVGPRGLAQFLRQQPLLTAMTIWIALVNFTWFAISGVSDYVVTTLYYVFNLFVVVAVFSTRLDRPEAFDRIVPWFIFAAILAQFAVVYYIGDSAGLRSKGTFRNPNQLAYWGVCLFSLLMILRSNKPKPIDLPFLLMILYCEAMSASRAGVVATALLMLIWLYFALRTPALRMVGAAAGVVAACLLMVAGAVSTDRIVSDDRVRIRLNDNREGQIEERNYDRIVDNYEYIVVGAGEGDLERWGSGDEFAMEIHSSFGTMLFSYGLPGLALFVAFLAAATLRAPFGLAIYLLPPILYGVTHQGLRFSFFWIVIGVLLAIGEAARRRRVSQRPLYTGRRLAF</sequence>
<dbReference type="RefSeq" id="WP_136942425.1">
    <property type="nucleotide sequence ID" value="NZ_SWKR01000002.1"/>
</dbReference>
<evidence type="ECO:0000313" key="2">
    <source>
        <dbReference type="EMBL" id="TKD50484.1"/>
    </source>
</evidence>
<protein>
    <recommendedName>
        <fullName evidence="4">O-antigen ligase domain-containing protein</fullName>
    </recommendedName>
</protein>
<feature type="transmembrane region" description="Helical" evidence="1">
    <location>
        <begin position="36"/>
        <end position="55"/>
    </location>
</feature>
<dbReference type="OrthoDB" id="8479716at2"/>
<gene>
    <name evidence="2" type="ORF">FBR43_06700</name>
</gene>
<evidence type="ECO:0000256" key="1">
    <source>
        <dbReference type="SAM" id="Phobius"/>
    </source>
</evidence>
<dbReference type="EMBL" id="SWKR01000002">
    <property type="protein sequence ID" value="TKD50484.1"/>
    <property type="molecule type" value="Genomic_DNA"/>
</dbReference>
<feature type="transmembrane region" description="Helical" evidence="1">
    <location>
        <begin position="181"/>
        <end position="196"/>
    </location>
</feature>
<dbReference type="Proteomes" id="UP000309138">
    <property type="component" value="Unassembled WGS sequence"/>
</dbReference>
<comment type="caution">
    <text evidence="2">The sequence shown here is derived from an EMBL/GenBank/DDBJ whole genome shotgun (WGS) entry which is preliminary data.</text>
</comment>
<feature type="transmembrane region" description="Helical" evidence="1">
    <location>
        <begin position="145"/>
        <end position="165"/>
    </location>
</feature>
<feature type="transmembrane region" description="Helical" evidence="1">
    <location>
        <begin position="208"/>
        <end position="238"/>
    </location>
</feature>
<keyword evidence="1" id="KW-0812">Transmembrane</keyword>
<keyword evidence="1" id="KW-1133">Transmembrane helix</keyword>